<evidence type="ECO:0000313" key="2">
    <source>
        <dbReference type="Proteomes" id="UP001187192"/>
    </source>
</evidence>
<dbReference type="AlphaFoldDB" id="A0AA87Z4V5"/>
<evidence type="ECO:0000313" key="1">
    <source>
        <dbReference type="EMBL" id="GMN29538.1"/>
    </source>
</evidence>
<name>A0AA87Z4V5_FICCA</name>
<reference evidence="1" key="1">
    <citation type="submission" date="2023-07" db="EMBL/GenBank/DDBJ databases">
        <title>draft genome sequence of fig (Ficus carica).</title>
        <authorList>
            <person name="Takahashi T."/>
            <person name="Nishimura K."/>
        </authorList>
    </citation>
    <scope>NUCLEOTIDE SEQUENCE</scope>
</reference>
<protein>
    <submittedName>
        <fullName evidence="1">Uncharacterized protein</fullName>
    </submittedName>
</protein>
<sequence>MTFSGPRDECANHMVRVLVEASPWQEDGRYGKEQGMNEIVGGGAWSSCAEEVLQQLGFQQPSFS</sequence>
<keyword evidence="2" id="KW-1185">Reference proteome</keyword>
<gene>
    <name evidence="1" type="ORF">TIFTF001_002475</name>
</gene>
<proteinExistence type="predicted"/>
<dbReference type="Proteomes" id="UP001187192">
    <property type="component" value="Unassembled WGS sequence"/>
</dbReference>
<comment type="caution">
    <text evidence="1">The sequence shown here is derived from an EMBL/GenBank/DDBJ whole genome shotgun (WGS) entry which is preliminary data.</text>
</comment>
<organism evidence="1 2">
    <name type="scientific">Ficus carica</name>
    <name type="common">Common fig</name>
    <dbReference type="NCBI Taxonomy" id="3494"/>
    <lineage>
        <taxon>Eukaryota</taxon>
        <taxon>Viridiplantae</taxon>
        <taxon>Streptophyta</taxon>
        <taxon>Embryophyta</taxon>
        <taxon>Tracheophyta</taxon>
        <taxon>Spermatophyta</taxon>
        <taxon>Magnoliopsida</taxon>
        <taxon>eudicotyledons</taxon>
        <taxon>Gunneridae</taxon>
        <taxon>Pentapetalae</taxon>
        <taxon>rosids</taxon>
        <taxon>fabids</taxon>
        <taxon>Rosales</taxon>
        <taxon>Moraceae</taxon>
        <taxon>Ficeae</taxon>
        <taxon>Ficus</taxon>
    </lineage>
</organism>
<accession>A0AA87Z4V5</accession>
<dbReference type="EMBL" id="BTGU01000002">
    <property type="protein sequence ID" value="GMN29538.1"/>
    <property type="molecule type" value="Genomic_DNA"/>
</dbReference>